<organism evidence="1 2">
    <name type="scientific">Streptomyces zhihengii</name>
    <dbReference type="NCBI Taxonomy" id="1818004"/>
    <lineage>
        <taxon>Bacteria</taxon>
        <taxon>Bacillati</taxon>
        <taxon>Actinomycetota</taxon>
        <taxon>Actinomycetes</taxon>
        <taxon>Kitasatosporales</taxon>
        <taxon>Streptomycetaceae</taxon>
        <taxon>Streptomyces</taxon>
    </lineage>
</organism>
<comment type="caution">
    <text evidence="1">The sequence shown here is derived from an EMBL/GenBank/DDBJ whole genome shotgun (WGS) entry which is preliminary data.</text>
</comment>
<proteinExistence type="predicted"/>
<gene>
    <name evidence="1" type="ORF">JE024_40365</name>
</gene>
<evidence type="ECO:0000313" key="1">
    <source>
        <dbReference type="EMBL" id="MBM9624778.1"/>
    </source>
</evidence>
<protein>
    <submittedName>
        <fullName evidence="1">Uncharacterized protein</fullName>
    </submittedName>
</protein>
<evidence type="ECO:0000313" key="2">
    <source>
        <dbReference type="Proteomes" id="UP000664109"/>
    </source>
</evidence>
<reference evidence="1 2" key="1">
    <citation type="journal article" date="2016" name="Arch. Microbiol.">
        <title>Streptomyces zhihengii sp. nov., isolated from rhizospheric soil of Psammosilene tunicoides.</title>
        <authorList>
            <person name="Huang M.J."/>
            <person name="Fei J.J."/>
            <person name="Salam N."/>
            <person name="Kim C.J."/>
            <person name="Hozzein W.N."/>
            <person name="Xiao M."/>
            <person name="Huang H.Q."/>
            <person name="Li W.J."/>
        </authorList>
    </citation>
    <scope>NUCLEOTIDE SEQUENCE [LARGE SCALE GENOMIC DNA]</scope>
    <source>
        <strain evidence="1 2">YIM T102</strain>
    </source>
</reference>
<keyword evidence="1" id="KW-0614">Plasmid</keyword>
<name>A0ABS2V594_9ACTN</name>
<sequence length="95" mass="10114">MITATAMQRIRTDRATMLQSLQAWQNAHAALSDSIAAALPYGYSPVDVEQIAQVLSWSTEGVENARTDSLCRAAGHPEECSECSPLVQGGVIPLG</sequence>
<dbReference type="Proteomes" id="UP000664109">
    <property type="component" value="Unassembled WGS sequence"/>
</dbReference>
<dbReference type="EMBL" id="JAFEJA010000003">
    <property type="protein sequence ID" value="MBM9624778.1"/>
    <property type="molecule type" value="Genomic_DNA"/>
</dbReference>
<geneLocation type="plasmid" evidence="1">
    <name>unnamed1</name>
</geneLocation>
<dbReference type="RefSeq" id="WP_205378916.1">
    <property type="nucleotide sequence ID" value="NZ_JAFEJA010000003.1"/>
</dbReference>
<keyword evidence="2" id="KW-1185">Reference proteome</keyword>
<accession>A0ABS2V594</accession>